<keyword evidence="2" id="KW-1185">Reference proteome</keyword>
<accession>A0ACB8ST91</accession>
<protein>
    <submittedName>
        <fullName evidence="1">UbiA prenyltransferase</fullName>
    </submittedName>
</protein>
<dbReference type="Proteomes" id="UP000814140">
    <property type="component" value="Unassembled WGS sequence"/>
</dbReference>
<sequence length="254" mass="28225">MSLPIYAFCLMYGFAGVALLHIVGCVWNDIMDRQLDRQMERTRHRPIANGRVSIPGALAFMSAPLALLLALLWPLSELAWWFGLATVFPLAGLYPLMKRVTHWPQVWLGCTLNAVVFIVWAQFQGSVSPAALALMIGCCFWTLHYDTMYSCLDRKDDIKIGIKSTAVLFGPQVQNILRVFTSLTVVCLAVSGYLHGQGISFYVLGVGGASAHLLRQLARLDVDNTRSCLLTLRSNAFVLGPVIWLSLFIEYVLT</sequence>
<dbReference type="EMBL" id="MU277229">
    <property type="protein sequence ID" value="KAI0059126.1"/>
    <property type="molecule type" value="Genomic_DNA"/>
</dbReference>
<reference evidence="1" key="2">
    <citation type="journal article" date="2022" name="New Phytol.">
        <title>Evolutionary transition to the ectomycorrhizal habit in the genomes of a hyperdiverse lineage of mushroom-forming fungi.</title>
        <authorList>
            <person name="Looney B."/>
            <person name="Miyauchi S."/>
            <person name="Morin E."/>
            <person name="Drula E."/>
            <person name="Courty P.E."/>
            <person name="Kohler A."/>
            <person name="Kuo A."/>
            <person name="LaButti K."/>
            <person name="Pangilinan J."/>
            <person name="Lipzen A."/>
            <person name="Riley R."/>
            <person name="Andreopoulos W."/>
            <person name="He G."/>
            <person name="Johnson J."/>
            <person name="Nolan M."/>
            <person name="Tritt A."/>
            <person name="Barry K.W."/>
            <person name="Grigoriev I.V."/>
            <person name="Nagy L.G."/>
            <person name="Hibbett D."/>
            <person name="Henrissat B."/>
            <person name="Matheny P.B."/>
            <person name="Labbe J."/>
            <person name="Martin F.M."/>
        </authorList>
    </citation>
    <scope>NUCLEOTIDE SEQUENCE</scope>
    <source>
        <strain evidence="1">HHB10654</strain>
    </source>
</reference>
<gene>
    <name evidence="1" type="ORF">BV25DRAFT_1829448</name>
</gene>
<evidence type="ECO:0000313" key="1">
    <source>
        <dbReference type="EMBL" id="KAI0059126.1"/>
    </source>
</evidence>
<name>A0ACB8ST91_9AGAM</name>
<comment type="caution">
    <text evidence="1">The sequence shown here is derived from an EMBL/GenBank/DDBJ whole genome shotgun (WGS) entry which is preliminary data.</text>
</comment>
<organism evidence="1 2">
    <name type="scientific">Artomyces pyxidatus</name>
    <dbReference type="NCBI Taxonomy" id="48021"/>
    <lineage>
        <taxon>Eukaryota</taxon>
        <taxon>Fungi</taxon>
        <taxon>Dikarya</taxon>
        <taxon>Basidiomycota</taxon>
        <taxon>Agaricomycotina</taxon>
        <taxon>Agaricomycetes</taxon>
        <taxon>Russulales</taxon>
        <taxon>Auriscalpiaceae</taxon>
        <taxon>Artomyces</taxon>
    </lineage>
</organism>
<reference evidence="1" key="1">
    <citation type="submission" date="2021-03" db="EMBL/GenBank/DDBJ databases">
        <authorList>
            <consortium name="DOE Joint Genome Institute"/>
            <person name="Ahrendt S."/>
            <person name="Looney B.P."/>
            <person name="Miyauchi S."/>
            <person name="Morin E."/>
            <person name="Drula E."/>
            <person name="Courty P.E."/>
            <person name="Chicoki N."/>
            <person name="Fauchery L."/>
            <person name="Kohler A."/>
            <person name="Kuo A."/>
            <person name="Labutti K."/>
            <person name="Pangilinan J."/>
            <person name="Lipzen A."/>
            <person name="Riley R."/>
            <person name="Andreopoulos W."/>
            <person name="He G."/>
            <person name="Johnson J."/>
            <person name="Barry K.W."/>
            <person name="Grigoriev I.V."/>
            <person name="Nagy L."/>
            <person name="Hibbett D."/>
            <person name="Henrissat B."/>
            <person name="Matheny P.B."/>
            <person name="Labbe J."/>
            <person name="Martin F."/>
        </authorList>
    </citation>
    <scope>NUCLEOTIDE SEQUENCE</scope>
    <source>
        <strain evidence="1">HHB10654</strain>
    </source>
</reference>
<proteinExistence type="predicted"/>
<evidence type="ECO:0000313" key="2">
    <source>
        <dbReference type="Proteomes" id="UP000814140"/>
    </source>
</evidence>